<evidence type="ECO:0000256" key="2">
    <source>
        <dbReference type="ARBA" id="ARBA00022801"/>
    </source>
</evidence>
<feature type="signal peptide" evidence="3">
    <location>
        <begin position="1"/>
        <end position="22"/>
    </location>
</feature>
<comment type="caution">
    <text evidence="5">The sequence shown here is derived from an EMBL/GenBank/DDBJ whole genome shotgun (WGS) entry which is preliminary data.</text>
</comment>
<name>A0A7X6S0R5_9STRE</name>
<dbReference type="SUPFAM" id="SSF53474">
    <property type="entry name" value="alpha/beta-Hydrolases"/>
    <property type="match status" value="1"/>
</dbReference>
<dbReference type="GO" id="GO:0006508">
    <property type="term" value="P:proteolysis"/>
    <property type="evidence" value="ECO:0007669"/>
    <property type="project" value="InterPro"/>
</dbReference>
<keyword evidence="1 3" id="KW-0732">Signal</keyword>
<dbReference type="RefSeq" id="WP_168549114.1">
    <property type="nucleotide sequence ID" value="NZ_JAAXPR010000008.1"/>
</dbReference>
<dbReference type="Gene3D" id="3.40.50.1820">
    <property type="entry name" value="alpha/beta hydrolase"/>
    <property type="match status" value="1"/>
</dbReference>
<protein>
    <submittedName>
        <fullName evidence="5">Prolyl oligopeptidase family serine peptidase</fullName>
    </submittedName>
</protein>
<accession>A0A7X6S0R5</accession>
<gene>
    <name evidence="5" type="ORF">HF992_05795</name>
</gene>
<reference evidence="5 6" key="1">
    <citation type="submission" date="2020-04" db="EMBL/GenBank/DDBJ databases">
        <title>MicrobeNet Type strains.</title>
        <authorList>
            <person name="Nicholson A.C."/>
        </authorList>
    </citation>
    <scope>NUCLEOTIDE SEQUENCE [LARGE SCALE GENOMIC DNA]</scope>
    <source>
        <strain evidence="5 6">CCUG 69612</strain>
    </source>
</reference>
<dbReference type="PANTHER" id="PTHR43037:SF5">
    <property type="entry name" value="FERULOYL ESTERASE"/>
    <property type="match status" value="1"/>
</dbReference>
<evidence type="ECO:0000313" key="6">
    <source>
        <dbReference type="Proteomes" id="UP000522720"/>
    </source>
</evidence>
<evidence type="ECO:0000256" key="1">
    <source>
        <dbReference type="ARBA" id="ARBA00022729"/>
    </source>
</evidence>
<organism evidence="5 6">
    <name type="scientific">Streptococcus ovuberis</name>
    <dbReference type="NCBI Taxonomy" id="1936207"/>
    <lineage>
        <taxon>Bacteria</taxon>
        <taxon>Bacillati</taxon>
        <taxon>Bacillota</taxon>
        <taxon>Bacilli</taxon>
        <taxon>Lactobacillales</taxon>
        <taxon>Streptococcaceae</taxon>
        <taxon>Streptococcus</taxon>
    </lineage>
</organism>
<dbReference type="InterPro" id="IPR001375">
    <property type="entry name" value="Peptidase_S9_cat"/>
</dbReference>
<dbReference type="AlphaFoldDB" id="A0A7X6S0R5"/>
<sequence length="572" mass="63913">MKKKIFLILISIILLTACQTQTSDKQSTVDKESAVSLVSKQDSNNPEFKYYHFNAEEAGYRSDRSNVLTPTFYIYAGPKTVDEANALVAEFEMSDVVEEWASNVYVIPPINGSTYSNDDMVAFIDLISQAPVANIKLIGIDEGATFVNNKLAPKYGYLIAGILTINGKVDEGVSLREQVPTYIVNSDEAVNLLYGQDDKKVSDTYQDQSNPLQKVVVSNLENELAKIFEDAWSKILSQNYRMHNDITEFYNANAKEITSGYGLEPVIDFEKLGIIYNQNEEVPLNGEGSYTWYEYVPKTIKDASKGTIPLIITLHGFANDPCLQGDTSGWVEVAAKEDIVIVSPEWQEKELNFAKVDGLGEEGVLELIDYLKETYPQIDTSRIYLTGLSAGGSKTALWAAKHSDVFAAGASVSAPGIDKEELTQLARDYNGNKIPYLYVVGDHDFFQMVPVDGSSPFGMPNVFFDDPNVSMFEFIQAYQRMNDLPVSSKPDLNLNPYFGVALSNQVEGILGDKEILSGSMVDVDNENQELIRLVTIKNLAHWNYRPEAAYIWNFFKQYERDSETGQLLFTQP</sequence>
<dbReference type="GO" id="GO:0008236">
    <property type="term" value="F:serine-type peptidase activity"/>
    <property type="evidence" value="ECO:0007669"/>
    <property type="project" value="InterPro"/>
</dbReference>
<dbReference type="PROSITE" id="PS51257">
    <property type="entry name" value="PROKAR_LIPOPROTEIN"/>
    <property type="match status" value="1"/>
</dbReference>
<evidence type="ECO:0000256" key="3">
    <source>
        <dbReference type="SAM" id="SignalP"/>
    </source>
</evidence>
<keyword evidence="6" id="KW-1185">Reference proteome</keyword>
<dbReference type="PANTHER" id="PTHR43037">
    <property type="entry name" value="UNNAMED PRODUCT-RELATED"/>
    <property type="match status" value="1"/>
</dbReference>
<dbReference type="Proteomes" id="UP000522720">
    <property type="component" value="Unassembled WGS sequence"/>
</dbReference>
<dbReference type="InterPro" id="IPR029058">
    <property type="entry name" value="AB_hydrolase_fold"/>
</dbReference>
<dbReference type="InterPro" id="IPR050955">
    <property type="entry name" value="Plant_Biomass_Hydrol_Est"/>
</dbReference>
<feature type="chain" id="PRO_5039608253" evidence="3">
    <location>
        <begin position="23"/>
        <end position="572"/>
    </location>
</feature>
<feature type="domain" description="Peptidase S9 prolyl oligopeptidase catalytic" evidence="4">
    <location>
        <begin position="365"/>
        <end position="413"/>
    </location>
</feature>
<evidence type="ECO:0000313" key="5">
    <source>
        <dbReference type="EMBL" id="NKZ20359.1"/>
    </source>
</evidence>
<evidence type="ECO:0000259" key="4">
    <source>
        <dbReference type="Pfam" id="PF00326"/>
    </source>
</evidence>
<proteinExistence type="predicted"/>
<keyword evidence="2" id="KW-0378">Hydrolase</keyword>
<dbReference type="EMBL" id="JAAXPR010000008">
    <property type="protein sequence ID" value="NKZ20359.1"/>
    <property type="molecule type" value="Genomic_DNA"/>
</dbReference>
<dbReference type="Pfam" id="PF00326">
    <property type="entry name" value="Peptidase_S9"/>
    <property type="match status" value="1"/>
</dbReference>